<dbReference type="EMBL" id="JYDI01000066">
    <property type="protein sequence ID" value="KRY54700.1"/>
    <property type="molecule type" value="Genomic_DNA"/>
</dbReference>
<keyword evidence="2" id="KW-1185">Reference proteome</keyword>
<proteinExistence type="predicted"/>
<evidence type="ECO:0000313" key="2">
    <source>
        <dbReference type="Proteomes" id="UP000054653"/>
    </source>
</evidence>
<dbReference type="Proteomes" id="UP000054653">
    <property type="component" value="Unassembled WGS sequence"/>
</dbReference>
<reference evidence="1 2" key="1">
    <citation type="submission" date="2015-01" db="EMBL/GenBank/DDBJ databases">
        <title>Evolution of Trichinella species and genotypes.</title>
        <authorList>
            <person name="Korhonen P.K."/>
            <person name="Edoardo P."/>
            <person name="Giuseppe L.R."/>
            <person name="Gasser R.B."/>
        </authorList>
    </citation>
    <scope>NUCLEOTIDE SEQUENCE [LARGE SCALE GENOMIC DNA]</scope>
    <source>
        <strain evidence="1">ISS120</strain>
    </source>
</reference>
<sequence length="59" mass="7087">MKRNILHWFYTDAAEKHVRTYKLCAQAIYNSNNSHDLNTIYTCDRYQQVQFLIDVGFDI</sequence>
<evidence type="ECO:0000313" key="1">
    <source>
        <dbReference type="EMBL" id="KRY54700.1"/>
    </source>
</evidence>
<comment type="caution">
    <text evidence="1">The sequence shown here is derived from an EMBL/GenBank/DDBJ whole genome shotgun (WGS) entry which is preliminary data.</text>
</comment>
<organism evidence="1 2">
    <name type="scientific">Trichinella britovi</name>
    <name type="common">Parasitic roundworm</name>
    <dbReference type="NCBI Taxonomy" id="45882"/>
    <lineage>
        <taxon>Eukaryota</taxon>
        <taxon>Metazoa</taxon>
        <taxon>Ecdysozoa</taxon>
        <taxon>Nematoda</taxon>
        <taxon>Enoplea</taxon>
        <taxon>Dorylaimia</taxon>
        <taxon>Trichinellida</taxon>
        <taxon>Trichinellidae</taxon>
        <taxon>Trichinella</taxon>
    </lineage>
</organism>
<dbReference type="AlphaFoldDB" id="A0A0V1CZR5"/>
<gene>
    <name evidence="1" type="ORF">T03_5628</name>
</gene>
<name>A0A0V1CZR5_TRIBR</name>
<protein>
    <submittedName>
        <fullName evidence="1">Uncharacterized protein</fullName>
    </submittedName>
</protein>
<accession>A0A0V1CZR5</accession>